<feature type="region of interest" description="Disordered" evidence="1">
    <location>
        <begin position="292"/>
        <end position="313"/>
    </location>
</feature>
<feature type="transmembrane region" description="Helical" evidence="2">
    <location>
        <begin position="60"/>
        <end position="78"/>
    </location>
</feature>
<evidence type="ECO:0000313" key="4">
    <source>
        <dbReference type="Proteomes" id="UP000606974"/>
    </source>
</evidence>
<sequence>MFVFALVPTFPRTSSRASDSEMAPSAIIRPVRSSIVRRYLEGEPGSWRKNATEDAFILESWGQGFIVGALLIMALITISNMKKGIVLHKLIFVELILALSHGTFCFMSFKGYGWYLSATAGLLYLSTLVHNVVAWLKIRPFLTRRGSIIFIGSFIMTIPAVLFQSINNFLFFNNISDLYTRVRPYEALMRDPWWMFSCFLFFYVIKTRYTVTFRSLMTGQPRFAIMITSMMFSFIFSFTDALVSAVPSLSKVNGVNPYWKLALVFKALTDTIILDDFKTCLDRLRTKMFDSRGDSLPGPGSHPQKEYAPKESSATIISPTAENSSHMVTTQTHKPPGTVRRAMSRIGTHLSPLQPAYQMRPDIHPYELSPKPVIHIKTDFSLDKFAKNGA</sequence>
<dbReference type="EMBL" id="JAACFV010000069">
    <property type="protein sequence ID" value="KAF7507407.1"/>
    <property type="molecule type" value="Genomic_DNA"/>
</dbReference>
<dbReference type="Proteomes" id="UP000606974">
    <property type="component" value="Unassembled WGS sequence"/>
</dbReference>
<evidence type="ECO:0000256" key="2">
    <source>
        <dbReference type="SAM" id="Phobius"/>
    </source>
</evidence>
<dbReference type="PANTHER" id="PTHR42029:SF3">
    <property type="entry name" value="AN04G07800"/>
    <property type="match status" value="1"/>
</dbReference>
<accession>A0A8H7AGE8</accession>
<evidence type="ECO:0000313" key="3">
    <source>
        <dbReference type="EMBL" id="KAF7507407.1"/>
    </source>
</evidence>
<dbReference type="OrthoDB" id="5420247at2759"/>
<organism evidence="3 4">
    <name type="scientific">Endocarpon pusillum</name>
    <dbReference type="NCBI Taxonomy" id="364733"/>
    <lineage>
        <taxon>Eukaryota</taxon>
        <taxon>Fungi</taxon>
        <taxon>Dikarya</taxon>
        <taxon>Ascomycota</taxon>
        <taxon>Pezizomycotina</taxon>
        <taxon>Eurotiomycetes</taxon>
        <taxon>Chaetothyriomycetidae</taxon>
        <taxon>Verrucariales</taxon>
        <taxon>Verrucariaceae</taxon>
        <taxon>Endocarpon</taxon>
    </lineage>
</organism>
<gene>
    <name evidence="3" type="ORF">GJ744_010466</name>
</gene>
<dbReference type="PANTHER" id="PTHR42029">
    <property type="entry name" value="AN04G07800"/>
    <property type="match status" value="1"/>
</dbReference>
<protein>
    <submittedName>
        <fullName evidence="3">Uncharacterized protein</fullName>
    </submittedName>
</protein>
<keyword evidence="2" id="KW-0472">Membrane</keyword>
<feature type="transmembrane region" description="Helical" evidence="2">
    <location>
        <begin position="115"/>
        <end position="136"/>
    </location>
</feature>
<keyword evidence="4" id="KW-1185">Reference proteome</keyword>
<feature type="transmembrane region" description="Helical" evidence="2">
    <location>
        <begin position="90"/>
        <end position="109"/>
    </location>
</feature>
<keyword evidence="2" id="KW-0812">Transmembrane</keyword>
<feature type="transmembrane region" description="Helical" evidence="2">
    <location>
        <begin position="192"/>
        <end position="211"/>
    </location>
</feature>
<keyword evidence="2" id="KW-1133">Transmembrane helix</keyword>
<comment type="caution">
    <text evidence="3">The sequence shown here is derived from an EMBL/GenBank/DDBJ whole genome shotgun (WGS) entry which is preliminary data.</text>
</comment>
<feature type="transmembrane region" description="Helical" evidence="2">
    <location>
        <begin position="223"/>
        <end position="246"/>
    </location>
</feature>
<feature type="transmembrane region" description="Helical" evidence="2">
    <location>
        <begin position="148"/>
        <end position="172"/>
    </location>
</feature>
<name>A0A8H7AGE8_9EURO</name>
<proteinExistence type="predicted"/>
<evidence type="ECO:0000256" key="1">
    <source>
        <dbReference type="SAM" id="MobiDB-lite"/>
    </source>
</evidence>
<reference evidence="3" key="1">
    <citation type="submission" date="2020-02" db="EMBL/GenBank/DDBJ databases">
        <authorList>
            <person name="Palmer J.M."/>
        </authorList>
    </citation>
    <scope>NUCLEOTIDE SEQUENCE</scope>
    <source>
        <strain evidence="3">EPUS1.4</strain>
        <tissue evidence="3">Thallus</tissue>
    </source>
</reference>
<dbReference type="AlphaFoldDB" id="A0A8H7AGE8"/>